<dbReference type="SMART" id="SM00382">
    <property type="entry name" value="AAA"/>
    <property type="match status" value="1"/>
</dbReference>
<organism evidence="13 14">
    <name type="scientific">Roseibium suaedae</name>
    <dbReference type="NCBI Taxonomy" id="735517"/>
    <lineage>
        <taxon>Bacteria</taxon>
        <taxon>Pseudomonadati</taxon>
        <taxon>Pseudomonadota</taxon>
        <taxon>Alphaproteobacteria</taxon>
        <taxon>Hyphomicrobiales</taxon>
        <taxon>Stappiaceae</taxon>
        <taxon>Roseibium</taxon>
    </lineage>
</organism>
<evidence type="ECO:0000256" key="6">
    <source>
        <dbReference type="ARBA" id="ARBA00022741"/>
    </source>
</evidence>
<accession>A0A1M7MAY6</accession>
<feature type="domain" description="Mop" evidence="12">
    <location>
        <begin position="292"/>
        <end position="358"/>
    </location>
</feature>
<dbReference type="PANTHER" id="PTHR43514">
    <property type="entry name" value="ABC TRANSPORTER I FAMILY MEMBER 10"/>
    <property type="match status" value="1"/>
</dbReference>
<protein>
    <submittedName>
        <fullName evidence="13">Molybdate transport system ATP-binding protein</fullName>
    </submittedName>
</protein>
<dbReference type="InterPro" id="IPR050334">
    <property type="entry name" value="Molybdenum_import_ModC"/>
</dbReference>
<evidence type="ECO:0000259" key="12">
    <source>
        <dbReference type="PROSITE" id="PS51866"/>
    </source>
</evidence>
<sequence>MIEVDIKGRAGQFAVHAQFTAPQGVTSLFGPSGAGKSTVTRMIAGLLKPEEGRIAVNGEVLFDSARGIDVSVQNRRIGHVFQDSRLFPHLSVKSNLTFARWAGRRSADRSLTEVVELLGIGHLLNRKPGKLSGGERQRVAIGRALLSSPRLLIMDEPLASLDQARKADILPYLDRLRSETGLPILYVSHAMEEVARLSQTLVILSGGKTVASGPVSEVLASLDPGTDLGGEETAALLEGVVAHRDEQWDLVDVALDEGAVIQVPGLPASLGDRIRLRIPARDVSISLTRPSGISVRNILKAKVEALRPLDGPYVEVVCKIGTQTLRSRITRASSADLGLAPGQCVFLLIKSVTIDQGRVGPAFREI</sequence>
<evidence type="ECO:0000256" key="3">
    <source>
        <dbReference type="ARBA" id="ARBA00022475"/>
    </source>
</evidence>
<keyword evidence="3" id="KW-1003">Cell membrane</keyword>
<dbReference type="RefSeq" id="WP_073014864.1">
    <property type="nucleotide sequence ID" value="NZ_FRBW01000004.1"/>
</dbReference>
<dbReference type="Pfam" id="PF03459">
    <property type="entry name" value="TOBE"/>
    <property type="match status" value="1"/>
</dbReference>
<evidence type="ECO:0000256" key="2">
    <source>
        <dbReference type="ARBA" id="ARBA00022448"/>
    </source>
</evidence>
<keyword evidence="4 10" id="KW-0500">Molybdenum</keyword>
<keyword evidence="6" id="KW-0547">Nucleotide-binding</keyword>
<evidence type="ECO:0000313" key="13">
    <source>
        <dbReference type="EMBL" id="SHM87442.1"/>
    </source>
</evidence>
<evidence type="ECO:0000259" key="11">
    <source>
        <dbReference type="PROSITE" id="PS50893"/>
    </source>
</evidence>
<proteinExistence type="inferred from homology"/>
<keyword evidence="8" id="KW-1278">Translocase</keyword>
<dbReference type="SUPFAM" id="SSF52540">
    <property type="entry name" value="P-loop containing nucleoside triphosphate hydrolases"/>
    <property type="match status" value="1"/>
</dbReference>
<dbReference type="PROSITE" id="PS50893">
    <property type="entry name" value="ABC_TRANSPORTER_2"/>
    <property type="match status" value="1"/>
</dbReference>
<keyword evidence="5" id="KW-0997">Cell inner membrane</keyword>
<dbReference type="GO" id="GO:0016020">
    <property type="term" value="C:membrane"/>
    <property type="evidence" value="ECO:0007669"/>
    <property type="project" value="InterPro"/>
</dbReference>
<evidence type="ECO:0000256" key="7">
    <source>
        <dbReference type="ARBA" id="ARBA00022840"/>
    </source>
</evidence>
<dbReference type="InterPro" id="IPR003439">
    <property type="entry name" value="ABC_transporter-like_ATP-bd"/>
</dbReference>
<dbReference type="InterPro" id="IPR005116">
    <property type="entry name" value="Transp-assoc_OB_typ1"/>
</dbReference>
<dbReference type="AlphaFoldDB" id="A0A1M7MAY6"/>
<evidence type="ECO:0000256" key="4">
    <source>
        <dbReference type="ARBA" id="ARBA00022505"/>
    </source>
</evidence>
<keyword evidence="7 13" id="KW-0067">ATP-binding</keyword>
<dbReference type="EMBL" id="FRBW01000004">
    <property type="protein sequence ID" value="SHM87442.1"/>
    <property type="molecule type" value="Genomic_DNA"/>
</dbReference>
<evidence type="ECO:0000256" key="9">
    <source>
        <dbReference type="ARBA" id="ARBA00023136"/>
    </source>
</evidence>
<reference evidence="13 14" key="1">
    <citation type="submission" date="2016-11" db="EMBL/GenBank/DDBJ databases">
        <authorList>
            <person name="Jaros S."/>
            <person name="Januszkiewicz K."/>
            <person name="Wedrychowicz H."/>
        </authorList>
    </citation>
    <scope>NUCLEOTIDE SEQUENCE [LARGE SCALE GENOMIC DNA]</scope>
    <source>
        <strain evidence="13 14">DSM 22153</strain>
    </source>
</reference>
<dbReference type="InterPro" id="IPR008995">
    <property type="entry name" value="Mo/tungstate-bd_C_term_dom"/>
</dbReference>
<evidence type="ECO:0000313" key="14">
    <source>
        <dbReference type="Proteomes" id="UP000186002"/>
    </source>
</evidence>
<dbReference type="GO" id="GO:0015098">
    <property type="term" value="F:molybdate ion transmembrane transporter activity"/>
    <property type="evidence" value="ECO:0007669"/>
    <property type="project" value="InterPro"/>
</dbReference>
<evidence type="ECO:0000256" key="1">
    <source>
        <dbReference type="ARBA" id="ARBA00005417"/>
    </source>
</evidence>
<evidence type="ECO:0000256" key="10">
    <source>
        <dbReference type="PROSITE-ProRule" id="PRU01213"/>
    </source>
</evidence>
<dbReference type="SUPFAM" id="SSF50331">
    <property type="entry name" value="MOP-like"/>
    <property type="match status" value="1"/>
</dbReference>
<gene>
    <name evidence="13" type="ORF">SAMN05444272_3316</name>
</gene>
<dbReference type="InterPro" id="IPR017871">
    <property type="entry name" value="ABC_transporter-like_CS"/>
</dbReference>
<evidence type="ECO:0000256" key="8">
    <source>
        <dbReference type="ARBA" id="ARBA00022967"/>
    </source>
</evidence>
<evidence type="ECO:0000256" key="5">
    <source>
        <dbReference type="ARBA" id="ARBA00022519"/>
    </source>
</evidence>
<dbReference type="PROSITE" id="PS51866">
    <property type="entry name" value="MOP"/>
    <property type="match status" value="1"/>
</dbReference>
<feature type="domain" description="ABC transporter" evidence="11">
    <location>
        <begin position="1"/>
        <end position="231"/>
    </location>
</feature>
<dbReference type="GO" id="GO:0005524">
    <property type="term" value="F:ATP binding"/>
    <property type="evidence" value="ECO:0007669"/>
    <property type="project" value="UniProtKB-KW"/>
</dbReference>
<dbReference type="STRING" id="735517.SAMN05444272_3316"/>
<dbReference type="GO" id="GO:0140359">
    <property type="term" value="F:ABC-type transporter activity"/>
    <property type="evidence" value="ECO:0007669"/>
    <property type="project" value="InterPro"/>
</dbReference>
<dbReference type="InterPro" id="IPR003593">
    <property type="entry name" value="AAA+_ATPase"/>
</dbReference>
<dbReference type="InterPro" id="IPR004606">
    <property type="entry name" value="Mop_domain"/>
</dbReference>
<dbReference type="OrthoDB" id="9802264at2"/>
<dbReference type="GO" id="GO:0016887">
    <property type="term" value="F:ATP hydrolysis activity"/>
    <property type="evidence" value="ECO:0007669"/>
    <property type="project" value="InterPro"/>
</dbReference>
<keyword evidence="14" id="KW-1185">Reference proteome</keyword>
<dbReference type="Gene3D" id="3.40.50.300">
    <property type="entry name" value="P-loop containing nucleotide triphosphate hydrolases"/>
    <property type="match status" value="1"/>
</dbReference>
<keyword evidence="9" id="KW-0472">Membrane</keyword>
<dbReference type="InterPro" id="IPR011868">
    <property type="entry name" value="ModC_ABC_ATP-bd"/>
</dbReference>
<keyword evidence="2" id="KW-0813">Transport</keyword>
<dbReference type="Gene3D" id="2.40.50.100">
    <property type="match status" value="1"/>
</dbReference>
<dbReference type="InterPro" id="IPR027417">
    <property type="entry name" value="P-loop_NTPase"/>
</dbReference>
<dbReference type="PROSITE" id="PS00211">
    <property type="entry name" value="ABC_TRANSPORTER_1"/>
    <property type="match status" value="1"/>
</dbReference>
<dbReference type="NCBIfam" id="TIGR02142">
    <property type="entry name" value="modC_ABC"/>
    <property type="match status" value="1"/>
</dbReference>
<dbReference type="PANTHER" id="PTHR43514:SF4">
    <property type="entry name" value="ABC TRANSPORTER I FAMILY MEMBER 10"/>
    <property type="match status" value="1"/>
</dbReference>
<dbReference type="Pfam" id="PF00005">
    <property type="entry name" value="ABC_tran"/>
    <property type="match status" value="1"/>
</dbReference>
<dbReference type="Proteomes" id="UP000186002">
    <property type="component" value="Unassembled WGS sequence"/>
</dbReference>
<name>A0A1M7MAY6_9HYPH</name>
<comment type="similarity">
    <text evidence="1">Belongs to the ABC transporter superfamily.</text>
</comment>